<feature type="compositionally biased region" description="Basic and acidic residues" evidence="5">
    <location>
        <begin position="403"/>
        <end position="414"/>
    </location>
</feature>
<feature type="compositionally biased region" description="Basic and acidic residues" evidence="5">
    <location>
        <begin position="661"/>
        <end position="691"/>
    </location>
</feature>
<dbReference type="Pfam" id="PF18044">
    <property type="entry name" value="zf-CCCH_4"/>
    <property type="match status" value="1"/>
</dbReference>
<dbReference type="Gene3D" id="4.10.1000.10">
    <property type="entry name" value="Zinc finger, CCCH-type"/>
    <property type="match status" value="1"/>
</dbReference>
<gene>
    <name evidence="7" type="ORF">BEMITA_LOCUS881</name>
</gene>
<proteinExistence type="predicted"/>
<feature type="compositionally biased region" description="Polar residues" evidence="5">
    <location>
        <begin position="293"/>
        <end position="303"/>
    </location>
</feature>
<feature type="compositionally biased region" description="Low complexity" evidence="5">
    <location>
        <begin position="125"/>
        <end position="136"/>
    </location>
</feature>
<organism evidence="7 8">
    <name type="scientific">Bemisia tabaci</name>
    <name type="common">Sweetpotato whitefly</name>
    <name type="synonym">Aleurodes tabaci</name>
    <dbReference type="NCBI Taxonomy" id="7038"/>
    <lineage>
        <taxon>Eukaryota</taxon>
        <taxon>Metazoa</taxon>
        <taxon>Ecdysozoa</taxon>
        <taxon>Arthropoda</taxon>
        <taxon>Hexapoda</taxon>
        <taxon>Insecta</taxon>
        <taxon>Pterygota</taxon>
        <taxon>Neoptera</taxon>
        <taxon>Paraneoptera</taxon>
        <taxon>Hemiptera</taxon>
        <taxon>Sternorrhyncha</taxon>
        <taxon>Aleyrodoidea</taxon>
        <taxon>Aleyrodidae</taxon>
        <taxon>Aleyrodinae</taxon>
        <taxon>Bemisia</taxon>
    </lineage>
</organism>
<feature type="compositionally biased region" description="Polar residues" evidence="5">
    <location>
        <begin position="800"/>
        <end position="810"/>
    </location>
</feature>
<feature type="compositionally biased region" description="Basic and acidic residues" evidence="5">
    <location>
        <begin position="182"/>
        <end position="201"/>
    </location>
</feature>
<dbReference type="InterPro" id="IPR041367">
    <property type="entry name" value="Znf-CCCH_4"/>
</dbReference>
<dbReference type="Proteomes" id="UP001152759">
    <property type="component" value="Chromosome 1"/>
</dbReference>
<feature type="compositionally biased region" description="Basic and acidic residues" evidence="5">
    <location>
        <begin position="548"/>
        <end position="558"/>
    </location>
</feature>
<evidence type="ECO:0000259" key="6">
    <source>
        <dbReference type="PROSITE" id="PS50103"/>
    </source>
</evidence>
<feature type="compositionally biased region" description="Polar residues" evidence="5">
    <location>
        <begin position="202"/>
        <end position="220"/>
    </location>
</feature>
<sequence length="983" mass="107929">MDSDNSSSNEAFESHARKWEDDEKSDEEKKSGSDGEISNKSEKSGKSSSSSSSSSSSDSEDAKSPASNDRSYPRSPSPAEAKSPRSLISSKHRRSPGSDRYGTSPSEINSPKQGPQSPASDKNPESPSSDRFSPSSVEKHPRSPSPQSPSSGHLNWRSTKYSRSGSPSDGERSPSPAGSPDAKQRSPRSRDKFRENFHDRSVSPSALNRGNRSPRQSKSYASPGGNSNISSSSSYNSSRNAVKAKKEPNDSPQSSPKRSTIAHEKPKIPVNHAEDLSDVSDDDSGSDNISMDAQPSCNQNQVAPKSPSPLDDSESNLKKIEKGVAPSTALEGEEALDFEAEELVEEGECETEKEKEKEKEIETEIEKEEGEETEKENKEEKTGEDDEGECKEDLEEGELTDEGENRPEETEPRPICRFYSRGQCTWGSSCRFVHPGVTDKGNYTMFEMVRPLVPVNGPSAMFSPAEPFRALDRPAAVGQLIRKEEPPVAESAWERGLRQAKEMLRKSTKRKETEVDFEEKKMNLTLGQDELDKENEYYTRTASPPISPRERKDSEPGRHHRAVVVEHFEEYPGVVMHGDGYLPPPHPLAGARGEYWPPGHRVPHHYPPPHHRMHYPAEYPPHRKYPADQVPPYHRYPQTEEYYDRKYPRQKHPQREVIVQRAKDSRDDFSPPSRRERRDSSRGREGGRGDEWVDSWMRSKPPARRKSRSRRASYSSNSSYSSSSSSGSSSRSSSYSRSYSRSRSRSRSSSPVPSRKRGSPRRPPAGGPRGKIISPGVSLSEKRAVAERALHMNPPPPSPHTSGKSRTSPSGEKGGVPPRLLAHSKAAVASAMRSARSASNSSRSSSGSSSPSSSDSSESSLSSSSSRSSRSASPPARGKRSEADVRAAPSATVRNKGVDALKLSGQKEKIKLNLKNSHSNSGSIAGKKRPAESPLDEKSPPSGKSSSGSKAMAKKAAPSRREELLKQLKAVEDAIARKRSKIA</sequence>
<feature type="compositionally biased region" description="Low complexity" evidence="5">
    <location>
        <begin position="824"/>
        <end position="873"/>
    </location>
</feature>
<dbReference type="InterPro" id="IPR000571">
    <property type="entry name" value="Znf_CCCH"/>
</dbReference>
<feature type="region of interest" description="Disordered" evidence="5">
    <location>
        <begin position="538"/>
        <end position="558"/>
    </location>
</feature>
<evidence type="ECO:0000256" key="5">
    <source>
        <dbReference type="SAM" id="MobiDB-lite"/>
    </source>
</evidence>
<evidence type="ECO:0000313" key="8">
    <source>
        <dbReference type="Proteomes" id="UP001152759"/>
    </source>
</evidence>
<accession>A0A9N9ZZS4</accession>
<dbReference type="PROSITE" id="PS50103">
    <property type="entry name" value="ZF_C3H1"/>
    <property type="match status" value="1"/>
</dbReference>
<feature type="compositionally biased region" description="Low complexity" evidence="5">
    <location>
        <begin position="226"/>
        <end position="240"/>
    </location>
</feature>
<dbReference type="SUPFAM" id="SSF90229">
    <property type="entry name" value="CCCH zinc finger"/>
    <property type="match status" value="1"/>
</dbReference>
<keyword evidence="1 4" id="KW-0479">Metal-binding</keyword>
<feature type="compositionally biased region" description="Low complexity" evidence="5">
    <location>
        <begin position="46"/>
        <end position="57"/>
    </location>
</feature>
<feature type="compositionally biased region" description="Low complexity" evidence="5">
    <location>
        <begin position="940"/>
        <end position="956"/>
    </location>
</feature>
<feature type="compositionally biased region" description="Basic and acidic residues" evidence="5">
    <location>
        <begin position="929"/>
        <end position="939"/>
    </location>
</feature>
<feature type="compositionally biased region" description="Basic residues" evidence="5">
    <location>
        <begin position="701"/>
        <end position="711"/>
    </location>
</feature>
<dbReference type="GO" id="GO:0071011">
    <property type="term" value="C:precatalytic spliceosome"/>
    <property type="evidence" value="ECO:0007669"/>
    <property type="project" value="TreeGrafter"/>
</dbReference>
<keyword evidence="3 4" id="KW-0862">Zinc</keyword>
<dbReference type="GO" id="GO:0003723">
    <property type="term" value="F:RNA binding"/>
    <property type="evidence" value="ECO:0007669"/>
    <property type="project" value="TreeGrafter"/>
</dbReference>
<dbReference type="SMART" id="SM00356">
    <property type="entry name" value="ZnF_C3H1"/>
    <property type="match status" value="1"/>
</dbReference>
<dbReference type="GO" id="GO:0008270">
    <property type="term" value="F:zinc ion binding"/>
    <property type="evidence" value="ECO:0007669"/>
    <property type="project" value="UniProtKB-KW"/>
</dbReference>
<dbReference type="EMBL" id="OU963862">
    <property type="protein sequence ID" value="CAH0381209.1"/>
    <property type="molecule type" value="Genomic_DNA"/>
</dbReference>
<feature type="compositionally biased region" description="Acidic residues" evidence="5">
    <location>
        <begin position="365"/>
        <end position="374"/>
    </location>
</feature>
<evidence type="ECO:0000313" key="7">
    <source>
        <dbReference type="EMBL" id="CAH0381209.1"/>
    </source>
</evidence>
<feature type="compositionally biased region" description="Basic and acidic residues" evidence="5">
    <location>
        <begin position="780"/>
        <end position="790"/>
    </location>
</feature>
<feature type="domain" description="C3H1-type" evidence="6">
    <location>
        <begin position="410"/>
        <end position="437"/>
    </location>
</feature>
<feature type="compositionally biased region" description="Polar residues" evidence="5">
    <location>
        <begin position="101"/>
        <end position="120"/>
    </location>
</feature>
<feature type="compositionally biased region" description="Polar residues" evidence="5">
    <location>
        <begin position="914"/>
        <end position="923"/>
    </location>
</feature>
<feature type="compositionally biased region" description="Acidic residues" evidence="5">
    <location>
        <begin position="331"/>
        <end position="349"/>
    </location>
</feature>
<feature type="compositionally biased region" description="Basic and acidic residues" evidence="5">
    <location>
        <begin position="12"/>
        <end position="45"/>
    </location>
</feature>
<dbReference type="PANTHER" id="PTHR46582">
    <property type="entry name" value="ZINC FINGER CCCH DOMAIN-CONTAINING PROTEIN 18"/>
    <property type="match status" value="1"/>
</dbReference>
<feature type="region of interest" description="Disordered" evidence="5">
    <location>
        <begin position="603"/>
        <end position="964"/>
    </location>
</feature>
<reference evidence="7" key="1">
    <citation type="submission" date="2021-12" db="EMBL/GenBank/DDBJ databases">
        <authorList>
            <person name="King R."/>
        </authorList>
    </citation>
    <scope>NUCLEOTIDE SEQUENCE</scope>
</reference>
<dbReference type="InterPro" id="IPR036855">
    <property type="entry name" value="Znf_CCCH_sf"/>
</dbReference>
<name>A0A9N9ZZS4_BEMTA</name>
<evidence type="ECO:0000256" key="4">
    <source>
        <dbReference type="PROSITE-ProRule" id="PRU00723"/>
    </source>
</evidence>
<keyword evidence="8" id="KW-1185">Reference proteome</keyword>
<keyword evidence="2 4" id="KW-0863">Zinc-finger</keyword>
<feature type="compositionally biased region" description="Polar residues" evidence="5">
    <location>
        <begin position="152"/>
        <end position="167"/>
    </location>
</feature>
<feature type="zinc finger region" description="C3H1-type" evidence="4">
    <location>
        <begin position="410"/>
        <end position="437"/>
    </location>
</feature>
<feature type="compositionally biased region" description="Acidic residues" evidence="5">
    <location>
        <begin position="276"/>
        <end position="285"/>
    </location>
</feature>
<evidence type="ECO:0000256" key="2">
    <source>
        <dbReference type="ARBA" id="ARBA00022771"/>
    </source>
</evidence>
<feature type="compositionally biased region" description="Basic and acidic residues" evidence="5">
    <location>
        <begin position="261"/>
        <end position="275"/>
    </location>
</feature>
<evidence type="ECO:0000256" key="3">
    <source>
        <dbReference type="ARBA" id="ARBA00022833"/>
    </source>
</evidence>
<evidence type="ECO:0000256" key="1">
    <source>
        <dbReference type="ARBA" id="ARBA00022723"/>
    </source>
</evidence>
<feature type="compositionally biased region" description="Basic residues" evidence="5">
    <location>
        <begin position="603"/>
        <end position="614"/>
    </location>
</feature>
<feature type="region of interest" description="Disordered" evidence="5">
    <location>
        <begin position="1"/>
        <end position="414"/>
    </location>
</feature>
<dbReference type="AlphaFoldDB" id="A0A9N9ZZS4"/>
<dbReference type="PANTHER" id="PTHR46582:SF1">
    <property type="entry name" value="ZINC FINGER CCCH DOMAIN-CONTAINING PROTEIN 18"/>
    <property type="match status" value="1"/>
</dbReference>
<dbReference type="InterPro" id="IPR052647">
    <property type="entry name" value="Zinc_finger_CCCH-type"/>
</dbReference>
<feature type="compositionally biased region" description="Low complexity" evidence="5">
    <location>
        <begin position="712"/>
        <end position="739"/>
    </location>
</feature>
<dbReference type="KEGG" id="btab:109041244"/>
<feature type="compositionally biased region" description="Polar residues" evidence="5">
    <location>
        <begin position="1"/>
        <end position="11"/>
    </location>
</feature>
<protein>
    <recommendedName>
        <fullName evidence="6">C3H1-type domain-containing protein</fullName>
    </recommendedName>
</protein>
<feature type="compositionally biased region" description="Basic and acidic residues" evidence="5">
    <location>
        <begin position="350"/>
        <end position="364"/>
    </location>
</feature>
<feature type="compositionally biased region" description="Acidic residues" evidence="5">
    <location>
        <begin position="382"/>
        <end position="402"/>
    </location>
</feature>